<gene>
    <name evidence="1" type="ORF">BDN72DRAFT_906154</name>
</gene>
<evidence type="ECO:0000313" key="1">
    <source>
        <dbReference type="EMBL" id="TFK59096.1"/>
    </source>
</evidence>
<name>A0ACD3A0L1_9AGAR</name>
<reference evidence="1 2" key="1">
    <citation type="journal article" date="2019" name="Nat. Ecol. Evol.">
        <title>Megaphylogeny resolves global patterns of mushroom evolution.</title>
        <authorList>
            <person name="Varga T."/>
            <person name="Krizsan K."/>
            <person name="Foldi C."/>
            <person name="Dima B."/>
            <person name="Sanchez-Garcia M."/>
            <person name="Sanchez-Ramirez S."/>
            <person name="Szollosi G.J."/>
            <person name="Szarkandi J.G."/>
            <person name="Papp V."/>
            <person name="Albert L."/>
            <person name="Andreopoulos W."/>
            <person name="Angelini C."/>
            <person name="Antonin V."/>
            <person name="Barry K.W."/>
            <person name="Bougher N.L."/>
            <person name="Buchanan P."/>
            <person name="Buyck B."/>
            <person name="Bense V."/>
            <person name="Catcheside P."/>
            <person name="Chovatia M."/>
            <person name="Cooper J."/>
            <person name="Damon W."/>
            <person name="Desjardin D."/>
            <person name="Finy P."/>
            <person name="Geml J."/>
            <person name="Haridas S."/>
            <person name="Hughes K."/>
            <person name="Justo A."/>
            <person name="Karasinski D."/>
            <person name="Kautmanova I."/>
            <person name="Kiss B."/>
            <person name="Kocsube S."/>
            <person name="Kotiranta H."/>
            <person name="LaButti K.M."/>
            <person name="Lechner B.E."/>
            <person name="Liimatainen K."/>
            <person name="Lipzen A."/>
            <person name="Lukacs Z."/>
            <person name="Mihaltcheva S."/>
            <person name="Morgado L.N."/>
            <person name="Niskanen T."/>
            <person name="Noordeloos M.E."/>
            <person name="Ohm R.A."/>
            <person name="Ortiz-Santana B."/>
            <person name="Ovrebo C."/>
            <person name="Racz N."/>
            <person name="Riley R."/>
            <person name="Savchenko A."/>
            <person name="Shiryaev A."/>
            <person name="Soop K."/>
            <person name="Spirin V."/>
            <person name="Szebenyi C."/>
            <person name="Tomsovsky M."/>
            <person name="Tulloss R.E."/>
            <person name="Uehling J."/>
            <person name="Grigoriev I.V."/>
            <person name="Vagvolgyi C."/>
            <person name="Papp T."/>
            <person name="Martin F.M."/>
            <person name="Miettinen O."/>
            <person name="Hibbett D.S."/>
            <person name="Nagy L.G."/>
        </authorList>
    </citation>
    <scope>NUCLEOTIDE SEQUENCE [LARGE SCALE GENOMIC DNA]</scope>
    <source>
        <strain evidence="1 2">NL-1719</strain>
    </source>
</reference>
<dbReference type="Proteomes" id="UP000308600">
    <property type="component" value="Unassembled WGS sequence"/>
</dbReference>
<organism evidence="1 2">
    <name type="scientific">Pluteus cervinus</name>
    <dbReference type="NCBI Taxonomy" id="181527"/>
    <lineage>
        <taxon>Eukaryota</taxon>
        <taxon>Fungi</taxon>
        <taxon>Dikarya</taxon>
        <taxon>Basidiomycota</taxon>
        <taxon>Agaricomycotina</taxon>
        <taxon>Agaricomycetes</taxon>
        <taxon>Agaricomycetidae</taxon>
        <taxon>Agaricales</taxon>
        <taxon>Pluteineae</taxon>
        <taxon>Pluteaceae</taxon>
        <taxon>Pluteus</taxon>
    </lineage>
</organism>
<protein>
    <submittedName>
        <fullName evidence="1">Uncharacterized protein</fullName>
    </submittedName>
</protein>
<keyword evidence="2" id="KW-1185">Reference proteome</keyword>
<sequence length="129" mass="14026">MSAPQAYINHHLQGPPPPYTAGSYPSYPPPPYQPSDEAPTAPRNNSAARLWAYISIWLQYLAALLNALGFPVVTLPNNSSSAGPIVFIFGLVVSIIVTTVALVKYRHQLFALNPTTDGNLSSRFMRDDA</sequence>
<accession>A0ACD3A0L1</accession>
<dbReference type="EMBL" id="ML209082">
    <property type="protein sequence ID" value="TFK59096.1"/>
    <property type="molecule type" value="Genomic_DNA"/>
</dbReference>
<proteinExistence type="predicted"/>
<evidence type="ECO:0000313" key="2">
    <source>
        <dbReference type="Proteomes" id="UP000308600"/>
    </source>
</evidence>